<protein>
    <recommendedName>
        <fullName evidence="6">Ribosomal RNA small subunit methyltransferase G</fullName>
        <ecNumber evidence="6">2.1.1.-</ecNumber>
    </recommendedName>
    <alternativeName>
        <fullName evidence="6">16S rRNA 7-methylguanosine methyltransferase</fullName>
        <shortName evidence="6">16S rRNA m7G methyltransferase</shortName>
    </alternativeName>
</protein>
<dbReference type="Proteomes" id="UP000008812">
    <property type="component" value="Chromosome"/>
</dbReference>
<accession>B3PM02</accession>
<proteinExistence type="inferred from homology"/>
<dbReference type="InterPro" id="IPR003682">
    <property type="entry name" value="rRNA_ssu_MeTfrase_G"/>
</dbReference>
<comment type="similarity">
    <text evidence="6">Belongs to the methyltransferase superfamily. RNA methyltransferase RsmG family.</text>
</comment>
<dbReference type="HOGENOM" id="CLU_065341_2_1_14"/>
<dbReference type="KEGG" id="mat:MARTH_orf113"/>
<keyword evidence="8" id="KW-1185">Reference proteome</keyword>
<keyword evidence="3 6" id="KW-0489">Methyltransferase</keyword>
<dbReference type="PIRSF" id="PIRSF003078">
    <property type="entry name" value="GidB"/>
    <property type="match status" value="1"/>
</dbReference>
<dbReference type="NCBIfam" id="TIGR00138">
    <property type="entry name" value="rsmG_gidB"/>
    <property type="match status" value="1"/>
</dbReference>
<dbReference type="AlphaFoldDB" id="B3PM02"/>
<dbReference type="PANTHER" id="PTHR31760:SF0">
    <property type="entry name" value="S-ADENOSYL-L-METHIONINE-DEPENDENT METHYLTRANSFERASES SUPERFAMILY PROTEIN"/>
    <property type="match status" value="1"/>
</dbReference>
<reference evidence="7 8" key="1">
    <citation type="journal article" date="2008" name="Infect. Immun.">
        <title>Genome of Mycoplasma arthritidis.</title>
        <authorList>
            <person name="Dybvig K."/>
            <person name="Zuhua C."/>
            <person name="Lao P."/>
            <person name="Jordan D.S."/>
            <person name="French C.T."/>
            <person name="Tu A.H."/>
            <person name="Loraine A.E."/>
        </authorList>
    </citation>
    <scope>NUCLEOTIDE SEQUENCE [LARGE SCALE GENOMIC DNA]</scope>
    <source>
        <strain evidence="7 8">158L3-1</strain>
    </source>
</reference>
<feature type="binding site" evidence="6">
    <location>
        <position position="86"/>
    </location>
    <ligand>
        <name>S-adenosyl-L-methionine</name>
        <dbReference type="ChEBI" id="CHEBI:59789"/>
    </ligand>
</feature>
<comment type="caution">
    <text evidence="6">Lacks conserved residue(s) required for the propagation of feature annotation.</text>
</comment>
<feature type="binding site" evidence="6">
    <location>
        <position position="147"/>
    </location>
    <ligand>
        <name>S-adenosyl-L-methionine</name>
        <dbReference type="ChEBI" id="CHEBI:59789"/>
    </ligand>
</feature>
<dbReference type="EMBL" id="CP001047">
    <property type="protein sequence ID" value="ACF07054.1"/>
    <property type="molecule type" value="Genomic_DNA"/>
</dbReference>
<evidence type="ECO:0000256" key="2">
    <source>
        <dbReference type="ARBA" id="ARBA00022552"/>
    </source>
</evidence>
<dbReference type="SUPFAM" id="SSF53335">
    <property type="entry name" value="S-adenosyl-L-methionine-dependent methyltransferases"/>
    <property type="match status" value="1"/>
</dbReference>
<evidence type="ECO:0000256" key="3">
    <source>
        <dbReference type="ARBA" id="ARBA00022603"/>
    </source>
</evidence>
<dbReference type="Gene3D" id="3.40.50.150">
    <property type="entry name" value="Vaccinia Virus protein VP39"/>
    <property type="match status" value="1"/>
</dbReference>
<keyword evidence="4 6" id="KW-0808">Transferase</keyword>
<evidence type="ECO:0000256" key="4">
    <source>
        <dbReference type="ARBA" id="ARBA00022679"/>
    </source>
</evidence>
<keyword evidence="2 6" id="KW-0698">rRNA processing</keyword>
<sequence>MLLAKESFKLFEQYLPFLNNKQKQDLYDYYYLIETENQKYNLTGFSDEKLICEGLIESILIFQAITSSILNLDSKVVLDIGSGVGFPILPYFIINPTFNLTIYEPINKRVNFLEMVIAKLNLQNITIKKIRAEDSKETEKFDFISARAVSELKNLMEISHHLLKQNGICCFLK</sequence>
<comment type="function">
    <text evidence="6">Specifically methylates the N7 position of a guanine in 16S rRNA.</text>
</comment>
<dbReference type="InterPro" id="IPR029063">
    <property type="entry name" value="SAM-dependent_MTases_sf"/>
</dbReference>
<dbReference type="EC" id="2.1.1.-" evidence="6"/>
<feature type="binding site" evidence="6">
    <location>
        <position position="81"/>
    </location>
    <ligand>
        <name>S-adenosyl-L-methionine</name>
        <dbReference type="ChEBI" id="CHEBI:59789"/>
    </ligand>
</feature>
<dbReference type="GO" id="GO:0070043">
    <property type="term" value="F:rRNA (guanine-N7-)-methyltransferase activity"/>
    <property type="evidence" value="ECO:0007669"/>
    <property type="project" value="UniProtKB-UniRule"/>
</dbReference>
<keyword evidence="5 6" id="KW-0949">S-adenosyl-L-methionine</keyword>
<dbReference type="RefSeq" id="WP_012498011.1">
    <property type="nucleotide sequence ID" value="NC_011025.1"/>
</dbReference>
<dbReference type="HAMAP" id="MF_00074">
    <property type="entry name" value="16SrRNA_methyltr_G"/>
    <property type="match status" value="1"/>
</dbReference>
<evidence type="ECO:0000256" key="6">
    <source>
        <dbReference type="HAMAP-Rule" id="MF_00074"/>
    </source>
</evidence>
<name>B3PM02_META1</name>
<evidence type="ECO:0000313" key="7">
    <source>
        <dbReference type="EMBL" id="ACF07054.1"/>
    </source>
</evidence>
<keyword evidence="1 6" id="KW-0963">Cytoplasm</keyword>
<evidence type="ECO:0000256" key="5">
    <source>
        <dbReference type="ARBA" id="ARBA00022691"/>
    </source>
</evidence>
<dbReference type="Pfam" id="PF02527">
    <property type="entry name" value="GidB"/>
    <property type="match status" value="1"/>
</dbReference>
<gene>
    <name evidence="7" type="primary">gidB1</name>
    <name evidence="6" type="synonym">rsmG</name>
    <name evidence="7" type="ordered locus">MARTH_orf113</name>
</gene>
<organism evidence="7 8">
    <name type="scientific">Metamycoplasma arthritidis (strain 158L3-1)</name>
    <name type="common">Mycoplasma arthritidis</name>
    <dbReference type="NCBI Taxonomy" id="243272"/>
    <lineage>
        <taxon>Bacteria</taxon>
        <taxon>Bacillati</taxon>
        <taxon>Mycoplasmatota</taxon>
        <taxon>Mycoplasmoidales</taxon>
        <taxon>Metamycoplasmataceae</taxon>
        <taxon>Metamycoplasma</taxon>
    </lineage>
</organism>
<dbReference type="eggNOG" id="COG0357">
    <property type="taxonomic scope" value="Bacteria"/>
</dbReference>
<dbReference type="GO" id="GO:0005829">
    <property type="term" value="C:cytosol"/>
    <property type="evidence" value="ECO:0007669"/>
    <property type="project" value="TreeGrafter"/>
</dbReference>
<feature type="binding site" evidence="6">
    <location>
        <begin position="132"/>
        <end position="133"/>
    </location>
    <ligand>
        <name>S-adenosyl-L-methionine</name>
        <dbReference type="ChEBI" id="CHEBI:59789"/>
    </ligand>
</feature>
<comment type="subcellular location">
    <subcellularLocation>
        <location evidence="6">Cytoplasm</location>
    </subcellularLocation>
</comment>
<dbReference type="STRING" id="243272.MARTH_orf113"/>
<dbReference type="PANTHER" id="PTHR31760">
    <property type="entry name" value="S-ADENOSYL-L-METHIONINE-DEPENDENT METHYLTRANSFERASES SUPERFAMILY PROTEIN"/>
    <property type="match status" value="1"/>
</dbReference>
<evidence type="ECO:0000313" key="8">
    <source>
        <dbReference type="Proteomes" id="UP000008812"/>
    </source>
</evidence>
<evidence type="ECO:0000256" key="1">
    <source>
        <dbReference type="ARBA" id="ARBA00022490"/>
    </source>
</evidence>